<sequence>MDPDFTPEEETPIVPIWVALPELPWHCYNKVLLTTILSPIGKVLYLDSPSSQKTRGSMARVKIQIDLTKERPPHVWVGFKNSDPNKGMWQKEQPNPKTAWRPVSPQHKEARDNRQKKPTPAGNNLKGAGKSQIQQLSRVTNPEGSPSNNQQQRDNNFDTNDLQHQTINESSGQHTNTDLKADLVRTKGKL</sequence>
<comment type="caution">
    <text evidence="2">The sequence shown here is derived from an EMBL/GenBank/DDBJ whole genome shotgun (WGS) entry which is preliminary data.</text>
</comment>
<protein>
    <recommendedName>
        <fullName evidence="4">DUF4283 domain-containing protein</fullName>
    </recommendedName>
</protein>
<evidence type="ECO:0000313" key="2">
    <source>
        <dbReference type="EMBL" id="KAH0740564.1"/>
    </source>
</evidence>
<accession>A0ABQ7U1V6</accession>
<reference evidence="2 3" key="1">
    <citation type="journal article" date="2021" name="bioRxiv">
        <title>Chromosome-scale and haplotype-resolved genome assembly of a tetraploid potato cultivar.</title>
        <authorList>
            <person name="Sun H."/>
            <person name="Jiao W.-B."/>
            <person name="Krause K."/>
            <person name="Campoy J.A."/>
            <person name="Goel M."/>
            <person name="Folz-Donahue K."/>
            <person name="Kukat C."/>
            <person name="Huettel B."/>
            <person name="Schneeberger K."/>
        </authorList>
    </citation>
    <scope>NUCLEOTIDE SEQUENCE [LARGE SCALE GENOMIC DNA]</scope>
    <source>
        <strain evidence="2">SolTubOtavaFocal</strain>
        <tissue evidence="2">Leaves</tissue>
    </source>
</reference>
<evidence type="ECO:0000256" key="1">
    <source>
        <dbReference type="SAM" id="MobiDB-lite"/>
    </source>
</evidence>
<feature type="compositionally biased region" description="Basic and acidic residues" evidence="1">
    <location>
        <begin position="106"/>
        <end position="115"/>
    </location>
</feature>
<name>A0ABQ7U1V6_SOLTU</name>
<dbReference type="PANTHER" id="PTHR31286:SF177">
    <property type="entry name" value="ENDONUCLEASE_EXONUCLEASE_PHOSPHATASE"/>
    <property type="match status" value="1"/>
</dbReference>
<proteinExistence type="predicted"/>
<organism evidence="2 3">
    <name type="scientific">Solanum tuberosum</name>
    <name type="common">Potato</name>
    <dbReference type="NCBI Taxonomy" id="4113"/>
    <lineage>
        <taxon>Eukaryota</taxon>
        <taxon>Viridiplantae</taxon>
        <taxon>Streptophyta</taxon>
        <taxon>Embryophyta</taxon>
        <taxon>Tracheophyta</taxon>
        <taxon>Spermatophyta</taxon>
        <taxon>Magnoliopsida</taxon>
        <taxon>eudicotyledons</taxon>
        <taxon>Gunneridae</taxon>
        <taxon>Pentapetalae</taxon>
        <taxon>asterids</taxon>
        <taxon>lamiids</taxon>
        <taxon>Solanales</taxon>
        <taxon>Solanaceae</taxon>
        <taxon>Solanoideae</taxon>
        <taxon>Solaneae</taxon>
        <taxon>Solanum</taxon>
    </lineage>
</organism>
<keyword evidence="3" id="KW-1185">Reference proteome</keyword>
<dbReference type="InterPro" id="IPR040256">
    <property type="entry name" value="At4g02000-like"/>
</dbReference>
<gene>
    <name evidence="2" type="ORF">KY290_033607</name>
</gene>
<dbReference type="EMBL" id="JAIVGD010000026">
    <property type="protein sequence ID" value="KAH0740564.1"/>
    <property type="molecule type" value="Genomic_DNA"/>
</dbReference>
<dbReference type="Proteomes" id="UP000826656">
    <property type="component" value="Unassembled WGS sequence"/>
</dbReference>
<dbReference type="PANTHER" id="PTHR31286">
    <property type="entry name" value="GLYCINE-RICH CELL WALL STRUCTURAL PROTEIN 1.8-LIKE"/>
    <property type="match status" value="1"/>
</dbReference>
<feature type="region of interest" description="Disordered" evidence="1">
    <location>
        <begin position="74"/>
        <end position="190"/>
    </location>
</feature>
<feature type="compositionally biased region" description="Basic and acidic residues" evidence="1">
    <location>
        <begin position="177"/>
        <end position="190"/>
    </location>
</feature>
<evidence type="ECO:0008006" key="4">
    <source>
        <dbReference type="Google" id="ProtNLM"/>
    </source>
</evidence>
<feature type="compositionally biased region" description="Polar residues" evidence="1">
    <location>
        <begin position="131"/>
        <end position="176"/>
    </location>
</feature>
<evidence type="ECO:0000313" key="3">
    <source>
        <dbReference type="Proteomes" id="UP000826656"/>
    </source>
</evidence>